<dbReference type="GO" id="GO:0016788">
    <property type="term" value="F:hydrolase activity, acting on ester bonds"/>
    <property type="evidence" value="ECO:0007669"/>
    <property type="project" value="UniProtKB-ARBA"/>
</dbReference>
<organism evidence="3 4">
    <name type="scientific">Obba rivulosa</name>
    <dbReference type="NCBI Taxonomy" id="1052685"/>
    <lineage>
        <taxon>Eukaryota</taxon>
        <taxon>Fungi</taxon>
        <taxon>Dikarya</taxon>
        <taxon>Basidiomycota</taxon>
        <taxon>Agaricomycotina</taxon>
        <taxon>Agaricomycetes</taxon>
        <taxon>Polyporales</taxon>
        <taxon>Gelatoporiaceae</taxon>
        <taxon>Obba</taxon>
    </lineage>
</organism>
<dbReference type="AlphaFoldDB" id="A0A8E2DS60"/>
<dbReference type="EMBL" id="KV722340">
    <property type="protein sequence ID" value="OCH94839.1"/>
    <property type="molecule type" value="Genomic_DNA"/>
</dbReference>
<dbReference type="InterPro" id="IPR029058">
    <property type="entry name" value="AB_hydrolase_fold"/>
</dbReference>
<feature type="domain" description="Serine aminopeptidase S33" evidence="2">
    <location>
        <begin position="35"/>
        <end position="164"/>
    </location>
</feature>
<sequence>MSTEFPFVKTSIKIPSCLPDWNLDAWRYLPKQASKPYPVIIMAHGFASNKLMALAPYAEAFTSAGYACVVFDYRRWGASDGEPRHILYVTEQLEDYRTVIKFCRQQPEFNPKQVILWGTSFSGGHVVTLASEPRLNIAAVIAQCPFLGVFSSPPLTVVALKTLAYALFDALKQALGLAPFYVPAAAPPGTVGGLTAPGSTEGMQMLGPCPNEVSASSILEFLAYAPHAHAELIRCPVLLVSVVEDNLCDIKGVEEVGRKCLAVVEIVRVNGDHFEVYPGGRLHDASLGAQLAFLRQHVEESSRSW</sequence>
<protein>
    <submittedName>
        <fullName evidence="3">Alpha/beta-hydrolase</fullName>
    </submittedName>
</protein>
<dbReference type="InterPro" id="IPR050261">
    <property type="entry name" value="FrsA_esterase"/>
</dbReference>
<name>A0A8E2DS60_9APHY</name>
<dbReference type="Gene3D" id="3.40.50.1820">
    <property type="entry name" value="alpha/beta hydrolase"/>
    <property type="match status" value="1"/>
</dbReference>
<dbReference type="PANTHER" id="PTHR22946:SF9">
    <property type="entry name" value="POLYKETIDE TRANSFERASE AF380"/>
    <property type="match status" value="1"/>
</dbReference>
<accession>A0A8E2DS60</accession>
<reference evidence="3 4" key="1">
    <citation type="submission" date="2016-07" db="EMBL/GenBank/DDBJ databases">
        <title>Draft genome of the white-rot fungus Obba rivulosa 3A-2.</title>
        <authorList>
            <consortium name="DOE Joint Genome Institute"/>
            <person name="Miettinen O."/>
            <person name="Riley R."/>
            <person name="Acob R."/>
            <person name="Barry K."/>
            <person name="Cullen D."/>
            <person name="De Vries R."/>
            <person name="Hainaut M."/>
            <person name="Hatakka A."/>
            <person name="Henrissat B."/>
            <person name="Hilden K."/>
            <person name="Kuo R."/>
            <person name="Labutti K."/>
            <person name="Lipzen A."/>
            <person name="Makela M.R."/>
            <person name="Sandor L."/>
            <person name="Spatafora J.W."/>
            <person name="Grigoriev I.V."/>
            <person name="Hibbett D.S."/>
        </authorList>
    </citation>
    <scope>NUCLEOTIDE SEQUENCE [LARGE SCALE GENOMIC DNA]</scope>
    <source>
        <strain evidence="3 4">3A-2</strain>
    </source>
</reference>
<evidence type="ECO:0000313" key="3">
    <source>
        <dbReference type="EMBL" id="OCH94839.1"/>
    </source>
</evidence>
<evidence type="ECO:0000259" key="2">
    <source>
        <dbReference type="Pfam" id="PF12146"/>
    </source>
</evidence>
<dbReference type="InterPro" id="IPR022742">
    <property type="entry name" value="Hydrolase_4"/>
</dbReference>
<dbReference type="Pfam" id="PF12146">
    <property type="entry name" value="Hydrolase_4"/>
    <property type="match status" value="1"/>
</dbReference>
<dbReference type="PANTHER" id="PTHR22946">
    <property type="entry name" value="DIENELACTONE HYDROLASE DOMAIN-CONTAINING PROTEIN-RELATED"/>
    <property type="match status" value="1"/>
</dbReference>
<dbReference type="Proteomes" id="UP000250043">
    <property type="component" value="Unassembled WGS sequence"/>
</dbReference>
<dbReference type="SUPFAM" id="SSF53474">
    <property type="entry name" value="alpha/beta-Hydrolases"/>
    <property type="match status" value="1"/>
</dbReference>
<evidence type="ECO:0000256" key="1">
    <source>
        <dbReference type="ARBA" id="ARBA00022801"/>
    </source>
</evidence>
<proteinExistence type="predicted"/>
<evidence type="ECO:0000313" key="4">
    <source>
        <dbReference type="Proteomes" id="UP000250043"/>
    </source>
</evidence>
<gene>
    <name evidence="3" type="ORF">OBBRIDRAFT_831432</name>
</gene>
<dbReference type="OrthoDB" id="2498029at2759"/>
<keyword evidence="4" id="KW-1185">Reference proteome</keyword>
<keyword evidence="1 3" id="KW-0378">Hydrolase</keyword>